<accession>A0A8B8KKF2</accession>
<organism evidence="6 7">
    <name type="scientific">Abrus precatorius</name>
    <name type="common">Indian licorice</name>
    <name type="synonym">Glycine abrus</name>
    <dbReference type="NCBI Taxonomy" id="3816"/>
    <lineage>
        <taxon>Eukaryota</taxon>
        <taxon>Viridiplantae</taxon>
        <taxon>Streptophyta</taxon>
        <taxon>Embryophyta</taxon>
        <taxon>Tracheophyta</taxon>
        <taxon>Spermatophyta</taxon>
        <taxon>Magnoliopsida</taxon>
        <taxon>eudicotyledons</taxon>
        <taxon>Gunneridae</taxon>
        <taxon>Pentapetalae</taxon>
        <taxon>rosids</taxon>
        <taxon>fabids</taxon>
        <taxon>Fabales</taxon>
        <taxon>Fabaceae</taxon>
        <taxon>Papilionoideae</taxon>
        <taxon>50 kb inversion clade</taxon>
        <taxon>NPAAA clade</taxon>
        <taxon>indigoferoid/millettioid clade</taxon>
        <taxon>Abreae</taxon>
        <taxon>Abrus</taxon>
    </lineage>
</organism>
<dbReference type="CDD" id="cd03784">
    <property type="entry name" value="GT1_Gtf-like"/>
    <property type="match status" value="1"/>
</dbReference>
<dbReference type="FunFam" id="3.40.50.2000:FF:000019">
    <property type="entry name" value="Glycosyltransferase"/>
    <property type="match status" value="1"/>
</dbReference>
<dbReference type="GeneID" id="113856237"/>
<dbReference type="KEGG" id="aprc:113856237"/>
<dbReference type="Gene3D" id="3.40.50.2000">
    <property type="entry name" value="Glycogen Phosphorylase B"/>
    <property type="match status" value="2"/>
</dbReference>
<keyword evidence="6" id="KW-1185">Reference proteome</keyword>
<dbReference type="GO" id="GO:0080044">
    <property type="term" value="F:quercetin 7-O-glucosyltransferase activity"/>
    <property type="evidence" value="ECO:0007669"/>
    <property type="project" value="TreeGrafter"/>
</dbReference>
<dbReference type="FunFam" id="3.40.50.2000:FF:000167">
    <property type="entry name" value="Glycosyltransferase"/>
    <property type="match status" value="1"/>
</dbReference>
<proteinExistence type="inferred from homology"/>
<dbReference type="EC" id="2.4.1.-" evidence="5"/>
<reference evidence="6" key="1">
    <citation type="journal article" date="2019" name="Toxins">
        <title>Detection of Abrin-Like and Prepropulchellin-Like Toxin Genes and Transcripts Using Whole Genome Sequencing and Full-Length Transcript Sequencing of Abrus precatorius.</title>
        <authorList>
            <person name="Hovde B.T."/>
            <person name="Daligault H.E."/>
            <person name="Hanschen E.R."/>
            <person name="Kunde Y.A."/>
            <person name="Johnson M.B."/>
            <person name="Starkenburg S.R."/>
            <person name="Johnson S.L."/>
        </authorList>
    </citation>
    <scope>NUCLEOTIDE SEQUENCE [LARGE SCALE GENOMIC DNA]</scope>
</reference>
<dbReference type="OrthoDB" id="5835829at2759"/>
<dbReference type="Pfam" id="PF00201">
    <property type="entry name" value="UDPGT"/>
    <property type="match status" value="1"/>
</dbReference>
<keyword evidence="2 4" id="KW-0328">Glycosyltransferase</keyword>
<dbReference type="InterPro" id="IPR002213">
    <property type="entry name" value="UDP_glucos_trans"/>
</dbReference>
<comment type="similarity">
    <text evidence="1 4">Belongs to the UDP-glycosyltransferase family.</text>
</comment>
<reference evidence="7" key="2">
    <citation type="submission" date="2025-08" db="UniProtKB">
        <authorList>
            <consortium name="RefSeq"/>
        </authorList>
    </citation>
    <scope>IDENTIFICATION</scope>
    <source>
        <tissue evidence="7">Young leaves</tissue>
    </source>
</reference>
<evidence type="ECO:0000313" key="7">
    <source>
        <dbReference type="RefSeq" id="XP_027343773.1"/>
    </source>
</evidence>
<evidence type="ECO:0000256" key="3">
    <source>
        <dbReference type="ARBA" id="ARBA00022679"/>
    </source>
</evidence>
<evidence type="ECO:0000256" key="1">
    <source>
        <dbReference type="ARBA" id="ARBA00009995"/>
    </source>
</evidence>
<dbReference type="SUPFAM" id="SSF53756">
    <property type="entry name" value="UDP-Glycosyltransferase/glycogen phosphorylase"/>
    <property type="match status" value="1"/>
</dbReference>
<dbReference type="PROSITE" id="PS00375">
    <property type="entry name" value="UDPGT"/>
    <property type="match status" value="1"/>
</dbReference>
<dbReference type="RefSeq" id="XP_027343773.1">
    <property type="nucleotide sequence ID" value="XM_027487972.1"/>
</dbReference>
<evidence type="ECO:0000256" key="2">
    <source>
        <dbReference type="ARBA" id="ARBA00022676"/>
    </source>
</evidence>
<dbReference type="PANTHER" id="PTHR11926">
    <property type="entry name" value="GLUCOSYL/GLUCURONOSYL TRANSFERASES"/>
    <property type="match status" value="1"/>
</dbReference>
<keyword evidence="3 4" id="KW-0808">Transferase</keyword>
<evidence type="ECO:0000313" key="6">
    <source>
        <dbReference type="Proteomes" id="UP000694853"/>
    </source>
</evidence>
<dbReference type="GO" id="GO:0080043">
    <property type="term" value="F:quercetin 3-O-glucosyltransferase activity"/>
    <property type="evidence" value="ECO:0007669"/>
    <property type="project" value="TreeGrafter"/>
</dbReference>
<protein>
    <recommendedName>
        <fullName evidence="5">Glycosyltransferase</fullName>
        <ecNumber evidence="5">2.4.1.-</ecNumber>
    </recommendedName>
</protein>
<dbReference type="InterPro" id="IPR035595">
    <property type="entry name" value="UDP_glycos_trans_CS"/>
</dbReference>
<dbReference type="AlphaFoldDB" id="A0A8B8KKF2"/>
<dbReference type="Proteomes" id="UP000694853">
    <property type="component" value="Unplaced"/>
</dbReference>
<gene>
    <name evidence="7" type="primary">LOC113856237</name>
</gene>
<evidence type="ECO:0000256" key="5">
    <source>
        <dbReference type="RuleBase" id="RU362057"/>
    </source>
</evidence>
<evidence type="ECO:0000256" key="4">
    <source>
        <dbReference type="RuleBase" id="RU003718"/>
    </source>
</evidence>
<sequence length="483" mass="54451">MNLTSLRATTIQHNFLLIIYPAQGQLNPALQFAKRLIAMGARVTLPITLHMHRRISNKTTITGLSLAPFSDGHDDGFNAIHGTDSDFNLYVSDFKHRVSHFITNLILSSAREGRPFTCLTYTLLVPWAPELARGFNLPSAMLWIEPATVLDILYYYFHGYGDYINDKTKEGSSRSIALPGLPFLLSPRDIPSFLLAWKSSVLSFVFPLFEEQIQQLDLEANPIILVNTFEALEAEALRAVDKFNMIPIGPLIPSAFLDGKDPSDTSFGGDLFPLSKDYVEWLDTKAELSVVYVSFGSYFELSRRQTEEIARALLDCGCPFLWVIREKEKEVEDLRHRKELEEKGKIVTWCSQVEVLSHGSVGCFVTHCGWNSTMESMVCGVPMVAFPQWSDQRTNAKLIEDVWKIGVRVDEEVNDDGIVRGKEIWRCLEVVMRSGERASELRVNAKKWKGVAKEAAKEGGPSEMNLKTFLDGVGERRLHALEQ</sequence>
<dbReference type="PANTHER" id="PTHR11926:SF1421">
    <property type="entry name" value="GLYCOSYLTRANSFERASE"/>
    <property type="match status" value="1"/>
</dbReference>
<name>A0A8B8KKF2_ABRPR</name>